<dbReference type="GO" id="GO:0045892">
    <property type="term" value="P:negative regulation of DNA-templated transcription"/>
    <property type="evidence" value="ECO:0007669"/>
    <property type="project" value="TreeGrafter"/>
</dbReference>
<dbReference type="SMART" id="SM00866">
    <property type="entry name" value="UTRA"/>
    <property type="match status" value="1"/>
</dbReference>
<dbReference type="Pfam" id="PF00392">
    <property type="entry name" value="GntR"/>
    <property type="match status" value="1"/>
</dbReference>
<dbReference type="Pfam" id="PF07702">
    <property type="entry name" value="UTRA"/>
    <property type="match status" value="1"/>
</dbReference>
<dbReference type="InterPro" id="IPR000524">
    <property type="entry name" value="Tscrpt_reg_HTH_GntR"/>
</dbReference>
<gene>
    <name evidence="5" type="ORF">DYI25_14605</name>
</gene>
<evidence type="ECO:0000259" key="4">
    <source>
        <dbReference type="PROSITE" id="PS50949"/>
    </source>
</evidence>
<keyword evidence="6" id="KW-1185">Reference proteome</keyword>
<evidence type="ECO:0000313" key="6">
    <source>
        <dbReference type="Proteomes" id="UP000761411"/>
    </source>
</evidence>
<sequence length="254" mass="28952">MLQLDKHSKVPLYKQLKEALLEYIEKNLKEGDALPIESEIEKLFGVSRITVRKTIEELASEGIVTKTQGRGTFVQTKNIVQKAGNITSWTEEMRLKGKQTETKNLMVNEIEPSKKIAKELQLSKGEKVICLKRLRCADGEPISILINYFRSKFTPGFLEKGLTKESLYEILEEDYGIQLERAHERVKARLATDLEALELGISPDSAILHITRVSYLPDGTPFEMVEMANRSDRYEYDIDLVGRNKLKTFTAEGE</sequence>
<dbReference type="PRINTS" id="PR00035">
    <property type="entry name" value="HTHGNTR"/>
</dbReference>
<dbReference type="GO" id="GO:0003677">
    <property type="term" value="F:DNA binding"/>
    <property type="evidence" value="ECO:0007669"/>
    <property type="project" value="UniProtKB-KW"/>
</dbReference>
<keyword evidence="3" id="KW-0804">Transcription</keyword>
<dbReference type="EMBL" id="QTKX01000002">
    <property type="protein sequence ID" value="MBS8265654.1"/>
    <property type="molecule type" value="Genomic_DNA"/>
</dbReference>
<dbReference type="GO" id="GO:0003700">
    <property type="term" value="F:DNA-binding transcription factor activity"/>
    <property type="evidence" value="ECO:0007669"/>
    <property type="project" value="InterPro"/>
</dbReference>
<dbReference type="Gene3D" id="1.10.10.10">
    <property type="entry name" value="Winged helix-like DNA-binding domain superfamily/Winged helix DNA-binding domain"/>
    <property type="match status" value="1"/>
</dbReference>
<organism evidence="5 6">
    <name type="scientific">Mesobacillus boroniphilus</name>
    <dbReference type="NCBI Taxonomy" id="308892"/>
    <lineage>
        <taxon>Bacteria</taxon>
        <taxon>Bacillati</taxon>
        <taxon>Bacillota</taxon>
        <taxon>Bacilli</taxon>
        <taxon>Bacillales</taxon>
        <taxon>Bacillaceae</taxon>
        <taxon>Mesobacillus</taxon>
    </lineage>
</organism>
<protein>
    <submittedName>
        <fullName evidence="5">GntR family transcriptional regulator</fullName>
    </submittedName>
</protein>
<dbReference type="InterPro" id="IPR050679">
    <property type="entry name" value="Bact_HTH_transcr_reg"/>
</dbReference>
<dbReference type="InterPro" id="IPR036388">
    <property type="entry name" value="WH-like_DNA-bd_sf"/>
</dbReference>
<evidence type="ECO:0000256" key="2">
    <source>
        <dbReference type="ARBA" id="ARBA00023125"/>
    </source>
</evidence>
<dbReference type="SUPFAM" id="SSF46785">
    <property type="entry name" value="Winged helix' DNA-binding domain"/>
    <property type="match status" value="1"/>
</dbReference>
<dbReference type="Gene3D" id="3.40.1410.10">
    <property type="entry name" value="Chorismate lyase-like"/>
    <property type="match status" value="1"/>
</dbReference>
<dbReference type="InterPro" id="IPR011663">
    <property type="entry name" value="UTRA"/>
</dbReference>
<dbReference type="AlphaFoldDB" id="A0A944CME0"/>
<dbReference type="PANTHER" id="PTHR44846">
    <property type="entry name" value="MANNOSYL-D-GLYCERATE TRANSPORT/METABOLISM SYSTEM REPRESSOR MNGR-RELATED"/>
    <property type="match status" value="1"/>
</dbReference>
<reference evidence="5 6" key="1">
    <citation type="journal article" date="2021" name="Microorganisms">
        <title>Bacterial Dimethylsulfoniopropionate Biosynthesis in the East China Sea.</title>
        <authorList>
            <person name="Liu J."/>
            <person name="Zhang Y."/>
            <person name="Liu J."/>
            <person name="Zhong H."/>
            <person name="Williams B.T."/>
            <person name="Zheng Y."/>
            <person name="Curson A.R.J."/>
            <person name="Sun C."/>
            <person name="Sun H."/>
            <person name="Song D."/>
            <person name="Wagner Mackenzie B."/>
            <person name="Bermejo Martinez A."/>
            <person name="Todd J.D."/>
            <person name="Zhang X.H."/>
        </authorList>
    </citation>
    <scope>NUCLEOTIDE SEQUENCE [LARGE SCALE GENOMIC DNA]</scope>
    <source>
        <strain evidence="5 6">ESS08</strain>
    </source>
</reference>
<dbReference type="SUPFAM" id="SSF64288">
    <property type="entry name" value="Chorismate lyase-like"/>
    <property type="match status" value="1"/>
</dbReference>
<evidence type="ECO:0000256" key="3">
    <source>
        <dbReference type="ARBA" id="ARBA00023163"/>
    </source>
</evidence>
<evidence type="ECO:0000256" key="1">
    <source>
        <dbReference type="ARBA" id="ARBA00023015"/>
    </source>
</evidence>
<comment type="caution">
    <text evidence="5">The sequence shown here is derived from an EMBL/GenBank/DDBJ whole genome shotgun (WGS) entry which is preliminary data.</text>
</comment>
<dbReference type="PANTHER" id="PTHR44846:SF1">
    <property type="entry name" value="MANNOSYL-D-GLYCERATE TRANSPORT_METABOLISM SYSTEM REPRESSOR MNGR-RELATED"/>
    <property type="match status" value="1"/>
</dbReference>
<evidence type="ECO:0000313" key="5">
    <source>
        <dbReference type="EMBL" id="MBS8265654.1"/>
    </source>
</evidence>
<dbReference type="SMART" id="SM00345">
    <property type="entry name" value="HTH_GNTR"/>
    <property type="match status" value="1"/>
</dbReference>
<feature type="domain" description="HTH gntR-type" evidence="4">
    <location>
        <begin position="10"/>
        <end position="77"/>
    </location>
</feature>
<dbReference type="CDD" id="cd07377">
    <property type="entry name" value="WHTH_GntR"/>
    <property type="match status" value="1"/>
</dbReference>
<dbReference type="InterPro" id="IPR036390">
    <property type="entry name" value="WH_DNA-bd_sf"/>
</dbReference>
<accession>A0A944CME0</accession>
<keyword evidence="1" id="KW-0805">Transcription regulation</keyword>
<dbReference type="Proteomes" id="UP000761411">
    <property type="component" value="Unassembled WGS sequence"/>
</dbReference>
<dbReference type="PROSITE" id="PS50949">
    <property type="entry name" value="HTH_GNTR"/>
    <property type="match status" value="1"/>
</dbReference>
<name>A0A944CME0_9BACI</name>
<dbReference type="InterPro" id="IPR028978">
    <property type="entry name" value="Chorismate_lyase_/UTRA_dom_sf"/>
</dbReference>
<keyword evidence="2" id="KW-0238">DNA-binding</keyword>
<proteinExistence type="predicted"/>